<dbReference type="AlphaFoldDB" id="A0A7X1TPR2"/>
<sequence>MPKWHEFMRPVLKVLSDGRTRTRRELIADVLDQEAIPPDQRAILLASGQPSAENRIGWAMSDLTRATAVAKPERGRFIITEIGKQLLSANAGNITKETLRAIPAYNDYEPRRQNISASTAVQRRADEDSELDPTEQIESGIELLRADVATDLLKRLQDRHPDFFEEAVVKLLLAMGYGGAENRGRRIGGTGDGGVDGVIDQDALGLDQIYIQAKRYAAESTVGREAIQSFVGALAGRGATRGVFITTSRFSTQALEYARAIPTRIILIDGKQLTDLMIRHSVGVQVAKVYTVVEVDEDFFE</sequence>
<dbReference type="InterPro" id="IPR052906">
    <property type="entry name" value="Type_IV_Methyl-Rstrct_Enzyme"/>
</dbReference>
<dbReference type="InterPro" id="IPR011856">
    <property type="entry name" value="tRNA_endonuc-like_dom_sf"/>
</dbReference>
<feature type="domain" description="Restriction endonuclease type IV Mrr" evidence="2">
    <location>
        <begin position="160"/>
        <end position="277"/>
    </location>
</feature>
<keyword evidence="5" id="KW-1185">Reference proteome</keyword>
<dbReference type="SUPFAM" id="SSF52980">
    <property type="entry name" value="Restriction endonuclease-like"/>
    <property type="match status" value="1"/>
</dbReference>
<dbReference type="PANTHER" id="PTHR30015">
    <property type="entry name" value="MRR RESTRICTION SYSTEM PROTEIN"/>
    <property type="match status" value="1"/>
</dbReference>
<dbReference type="GO" id="GO:0009307">
    <property type="term" value="P:DNA restriction-modification system"/>
    <property type="evidence" value="ECO:0007669"/>
    <property type="project" value="InterPro"/>
</dbReference>
<dbReference type="Gene3D" id="3.40.1350.10">
    <property type="match status" value="1"/>
</dbReference>
<reference evidence="5" key="1">
    <citation type="submission" date="2019-07" db="EMBL/GenBank/DDBJ databases">
        <title>Arthrobacter KR32 sp. nov., isolated from mountain cheese made of cows milk.</title>
        <authorList>
            <person name="Flegler A."/>
        </authorList>
    </citation>
    <scope>NUCLEOTIDE SEQUENCE [LARGE SCALE GENOMIC DNA]</scope>
    <source>
        <strain evidence="5">KR32</strain>
    </source>
</reference>
<accession>A0A7X1TPR2</accession>
<dbReference type="Pfam" id="PF04471">
    <property type="entry name" value="Mrr_cat"/>
    <property type="match status" value="1"/>
</dbReference>
<dbReference type="InterPro" id="IPR007560">
    <property type="entry name" value="Restrct_endonuc_IV_Mrr"/>
</dbReference>
<evidence type="ECO:0000313" key="5">
    <source>
        <dbReference type="Proteomes" id="UP000326464"/>
    </source>
</evidence>
<proteinExistence type="predicted"/>
<keyword evidence="4" id="KW-0255">Endonuclease</keyword>
<protein>
    <submittedName>
        <fullName evidence="4">Restriction endonuclease</fullName>
    </submittedName>
</protein>
<dbReference type="InterPro" id="IPR011335">
    <property type="entry name" value="Restrct_endonuc-II-like"/>
</dbReference>
<organism evidence="4 5">
    <name type="scientific">Arthrobacter bussei</name>
    <dbReference type="NCBI Taxonomy" id="2594179"/>
    <lineage>
        <taxon>Bacteria</taxon>
        <taxon>Bacillati</taxon>
        <taxon>Actinomycetota</taxon>
        <taxon>Actinomycetes</taxon>
        <taxon>Micrococcales</taxon>
        <taxon>Micrococcaceae</taxon>
        <taxon>Arthrobacter</taxon>
    </lineage>
</organism>
<evidence type="ECO:0000256" key="1">
    <source>
        <dbReference type="SAM" id="MobiDB-lite"/>
    </source>
</evidence>
<dbReference type="Proteomes" id="UP000326464">
    <property type="component" value="Unassembled WGS sequence"/>
</dbReference>
<name>A0A7X1TPR2_9MICC</name>
<dbReference type="EMBL" id="VJXX01000006">
    <property type="protein sequence ID" value="MPY12084.1"/>
    <property type="molecule type" value="Genomic_DNA"/>
</dbReference>
<dbReference type="InterPro" id="IPR025745">
    <property type="entry name" value="Mrr-like_N_dom"/>
</dbReference>
<evidence type="ECO:0000259" key="3">
    <source>
        <dbReference type="Pfam" id="PF14338"/>
    </source>
</evidence>
<dbReference type="Pfam" id="PF14338">
    <property type="entry name" value="Mrr_N"/>
    <property type="match status" value="1"/>
</dbReference>
<evidence type="ECO:0000259" key="2">
    <source>
        <dbReference type="Pfam" id="PF04471"/>
    </source>
</evidence>
<keyword evidence="4" id="KW-0378">Hydrolase</keyword>
<dbReference type="PANTHER" id="PTHR30015:SF7">
    <property type="entry name" value="TYPE IV METHYL-DIRECTED RESTRICTION ENZYME ECOKMRR"/>
    <property type="match status" value="1"/>
</dbReference>
<feature type="domain" description="Restriction system protein Mrr-like N-terminal" evidence="3">
    <location>
        <begin position="4"/>
        <end position="88"/>
    </location>
</feature>
<dbReference type="GO" id="GO:0015666">
    <property type="term" value="F:restriction endodeoxyribonuclease activity"/>
    <property type="evidence" value="ECO:0007669"/>
    <property type="project" value="TreeGrafter"/>
</dbReference>
<dbReference type="OrthoDB" id="9803736at2"/>
<gene>
    <name evidence="4" type="ORF">FNH21_15415</name>
</gene>
<comment type="caution">
    <text evidence="4">The sequence shown here is derived from an EMBL/GenBank/DDBJ whole genome shotgun (WGS) entry which is preliminary data.</text>
</comment>
<dbReference type="GO" id="GO:0003677">
    <property type="term" value="F:DNA binding"/>
    <property type="evidence" value="ECO:0007669"/>
    <property type="project" value="InterPro"/>
</dbReference>
<keyword evidence="4" id="KW-0540">Nuclease</keyword>
<evidence type="ECO:0000313" key="4">
    <source>
        <dbReference type="EMBL" id="MPY12084.1"/>
    </source>
</evidence>
<feature type="region of interest" description="Disordered" evidence="1">
    <location>
        <begin position="113"/>
        <end position="135"/>
    </location>
</feature>